<comment type="caution">
    <text evidence="7">The sequence shown here is derived from an EMBL/GenBank/DDBJ whole genome shotgun (WGS) entry which is preliminary data.</text>
</comment>
<evidence type="ECO:0000256" key="6">
    <source>
        <dbReference type="SAM" id="MobiDB-lite"/>
    </source>
</evidence>
<proteinExistence type="inferred from homology"/>
<protein>
    <recommendedName>
        <fullName evidence="4 5">Large ribosomal subunit protein uL4</fullName>
    </recommendedName>
</protein>
<evidence type="ECO:0000256" key="1">
    <source>
        <dbReference type="ARBA" id="ARBA00010528"/>
    </source>
</evidence>
<name>A0A1F8ECE3_9BACT</name>
<sequence>MEAILYNQKAENIGKVDLPDRIFNLEMNKDLVHQIVTSQMSNKRQVIAHAKGRGEVRGGGKKPWKQKGTGRARHASIRSPIWKGGGATFGPTKERNFKKKINKKMARKALFMTLSSKARDNQLFVLDNVSLENAKTKEMAGIFKNFSSLMGLPAGQTGKKSTVLLVVPSMEDKIKRSSKNLPNFSAVEARNLNPLEILSYKYLVLVKDSLDSLNKTFNK</sequence>
<keyword evidence="3 5" id="KW-0687">Ribonucleoprotein</keyword>
<dbReference type="EMBL" id="MGJB01000015">
    <property type="protein sequence ID" value="OGM98420.1"/>
    <property type="molecule type" value="Genomic_DNA"/>
</dbReference>
<comment type="function">
    <text evidence="5">One of the primary rRNA binding proteins, this protein initially binds near the 5'-end of the 23S rRNA. It is important during the early stages of 50S assembly. It makes multiple contacts with different domains of the 23S rRNA in the assembled 50S subunit and ribosome.</text>
</comment>
<keyword evidence="5" id="KW-0699">rRNA-binding</keyword>
<evidence type="ECO:0000256" key="2">
    <source>
        <dbReference type="ARBA" id="ARBA00022980"/>
    </source>
</evidence>
<keyword evidence="5" id="KW-0694">RNA-binding</keyword>
<dbReference type="AlphaFoldDB" id="A0A1F8ECE3"/>
<dbReference type="PANTHER" id="PTHR10746">
    <property type="entry name" value="50S RIBOSOMAL PROTEIN L4"/>
    <property type="match status" value="1"/>
</dbReference>
<gene>
    <name evidence="5" type="primary">rplD</name>
    <name evidence="7" type="ORF">A2649_02475</name>
</gene>
<dbReference type="PANTHER" id="PTHR10746:SF6">
    <property type="entry name" value="LARGE RIBOSOMAL SUBUNIT PROTEIN UL4M"/>
    <property type="match status" value="1"/>
</dbReference>
<reference evidence="7 8" key="1">
    <citation type="journal article" date="2016" name="Nat. Commun.">
        <title>Thousands of microbial genomes shed light on interconnected biogeochemical processes in an aquifer system.</title>
        <authorList>
            <person name="Anantharaman K."/>
            <person name="Brown C.T."/>
            <person name="Hug L.A."/>
            <person name="Sharon I."/>
            <person name="Castelle C.J."/>
            <person name="Probst A.J."/>
            <person name="Thomas B.C."/>
            <person name="Singh A."/>
            <person name="Wilkins M.J."/>
            <person name="Karaoz U."/>
            <person name="Brodie E.L."/>
            <person name="Williams K.H."/>
            <person name="Hubbard S.S."/>
            <person name="Banfield J.F."/>
        </authorList>
    </citation>
    <scope>NUCLEOTIDE SEQUENCE [LARGE SCALE GENOMIC DNA]</scope>
</reference>
<dbReference type="GO" id="GO:0019843">
    <property type="term" value="F:rRNA binding"/>
    <property type="evidence" value="ECO:0007669"/>
    <property type="project" value="UniProtKB-UniRule"/>
</dbReference>
<dbReference type="InterPro" id="IPR013005">
    <property type="entry name" value="Ribosomal_uL4-like"/>
</dbReference>
<dbReference type="STRING" id="1802661.A2649_02475"/>
<feature type="region of interest" description="Disordered" evidence="6">
    <location>
        <begin position="52"/>
        <end position="74"/>
    </location>
</feature>
<evidence type="ECO:0000256" key="3">
    <source>
        <dbReference type="ARBA" id="ARBA00023274"/>
    </source>
</evidence>
<dbReference type="NCBIfam" id="TIGR03953">
    <property type="entry name" value="rplD_bact"/>
    <property type="match status" value="1"/>
</dbReference>
<dbReference type="GO" id="GO:0005840">
    <property type="term" value="C:ribosome"/>
    <property type="evidence" value="ECO:0007669"/>
    <property type="project" value="UniProtKB-KW"/>
</dbReference>
<organism evidence="7 8">
    <name type="scientific">Candidatus Yanofskybacteria bacterium RIFCSPHIGHO2_01_FULL_41_26</name>
    <dbReference type="NCBI Taxonomy" id="1802661"/>
    <lineage>
        <taxon>Bacteria</taxon>
        <taxon>Candidatus Yanofskyibacteriota</taxon>
    </lineage>
</organism>
<dbReference type="GO" id="GO:0003735">
    <property type="term" value="F:structural constituent of ribosome"/>
    <property type="evidence" value="ECO:0007669"/>
    <property type="project" value="InterPro"/>
</dbReference>
<keyword evidence="2 5" id="KW-0689">Ribosomal protein</keyword>
<dbReference type="HAMAP" id="MF_01328_B">
    <property type="entry name" value="Ribosomal_uL4_B"/>
    <property type="match status" value="1"/>
</dbReference>
<comment type="subunit">
    <text evidence="5">Part of the 50S ribosomal subunit.</text>
</comment>
<dbReference type="GO" id="GO:0006412">
    <property type="term" value="P:translation"/>
    <property type="evidence" value="ECO:0007669"/>
    <property type="project" value="UniProtKB-UniRule"/>
</dbReference>
<evidence type="ECO:0000313" key="7">
    <source>
        <dbReference type="EMBL" id="OGM98420.1"/>
    </source>
</evidence>
<evidence type="ECO:0000313" key="8">
    <source>
        <dbReference type="Proteomes" id="UP000176893"/>
    </source>
</evidence>
<dbReference type="Pfam" id="PF00573">
    <property type="entry name" value="Ribosomal_L4"/>
    <property type="match status" value="1"/>
</dbReference>
<dbReference type="InterPro" id="IPR023574">
    <property type="entry name" value="Ribosomal_uL4_dom_sf"/>
</dbReference>
<comment type="similarity">
    <text evidence="1 5">Belongs to the universal ribosomal protein uL4 family.</text>
</comment>
<dbReference type="Proteomes" id="UP000176893">
    <property type="component" value="Unassembled WGS sequence"/>
</dbReference>
<evidence type="ECO:0000256" key="5">
    <source>
        <dbReference type="HAMAP-Rule" id="MF_01328"/>
    </source>
</evidence>
<accession>A0A1F8ECE3</accession>
<dbReference type="GO" id="GO:1990904">
    <property type="term" value="C:ribonucleoprotein complex"/>
    <property type="evidence" value="ECO:0007669"/>
    <property type="project" value="UniProtKB-KW"/>
</dbReference>
<comment type="function">
    <text evidence="5">Forms part of the polypeptide exit tunnel.</text>
</comment>
<dbReference type="Gene3D" id="3.40.1370.10">
    <property type="match status" value="1"/>
</dbReference>
<feature type="compositionally biased region" description="Basic residues" evidence="6">
    <location>
        <begin position="59"/>
        <end position="74"/>
    </location>
</feature>
<dbReference type="SUPFAM" id="SSF52166">
    <property type="entry name" value="Ribosomal protein L4"/>
    <property type="match status" value="1"/>
</dbReference>
<evidence type="ECO:0000256" key="4">
    <source>
        <dbReference type="ARBA" id="ARBA00035244"/>
    </source>
</evidence>
<dbReference type="InterPro" id="IPR002136">
    <property type="entry name" value="Ribosomal_uL4"/>
</dbReference>